<sequence length="593" mass="60471">MSAERGQGGRPGGQGGRSGGQGGGQGGRSGGPGQSGGQRSGSGQGGRQHGGSGQGGARGASGQGGQGGQRGGSGQGGQRGASGQDGRRGGPGQGGEHRDAAGRQRPASRQGPRERTAAAPSARRRSSDPARTAAFDVLRTVADSDAYANLVLPPLLRERGIRGRDAGFATELAYGTLRLQGRYDAILSQCTGRPLEQVDPPVLDALRLGAHQLLGMRVPPHAAVSETVGLVREQVGAGPAQFVNAVLRAVSREPLEVWLDRIGDAADPGGSDAVARLSAVDSHPAWVTRALREALVGHGRDAAELGDLLAADNEAPRVSLVARPGLADRDDLLAAAGPDATPGRWAPTAVTLAGGGDPAGLPAVRAGTAGVQDEGSQLVALALADAPLDGSDARWLDLCAGPGGKAALLAALAGERGARLVANEVQPHRARLVRQAVAAAPEGAVEDVRVGDGREVGDAEPGGYDRVLLDAPCTGLGALRRRPESRWRRTPSDLAQLTALQRDLLGSALRAVRVGGVVAYVTCSPVLAETRLAVVDATRAARKAGLEVEVLDAPSVLHGIAPGLDLPEREDAQLWPHAHGTDAMHLTLLRRTA</sequence>
<evidence type="ECO:0000256" key="5">
    <source>
        <dbReference type="PROSITE-ProRule" id="PRU01023"/>
    </source>
</evidence>
<evidence type="ECO:0000313" key="8">
    <source>
        <dbReference type="EMBL" id="GIG35086.1"/>
    </source>
</evidence>
<keyword evidence="3 5" id="KW-0949">S-adenosyl-L-methionine</keyword>
<evidence type="ECO:0000256" key="6">
    <source>
        <dbReference type="SAM" id="MobiDB-lite"/>
    </source>
</evidence>
<dbReference type="GO" id="GO:0008173">
    <property type="term" value="F:RNA methyltransferase activity"/>
    <property type="evidence" value="ECO:0007669"/>
    <property type="project" value="InterPro"/>
</dbReference>
<gene>
    <name evidence="8" type="ORF">Cpa01nite_04670</name>
</gene>
<feature type="active site" description="Nucleophile" evidence="5">
    <location>
        <position position="523"/>
    </location>
</feature>
<dbReference type="SUPFAM" id="SSF48013">
    <property type="entry name" value="NusB-like"/>
    <property type="match status" value="1"/>
</dbReference>
<dbReference type="InterPro" id="IPR049560">
    <property type="entry name" value="MeTrfase_RsmB-F_NOP2_cat"/>
</dbReference>
<evidence type="ECO:0000259" key="7">
    <source>
        <dbReference type="PROSITE" id="PS51686"/>
    </source>
</evidence>
<dbReference type="AlphaFoldDB" id="A0A919P8Y1"/>
<dbReference type="Proteomes" id="UP000642125">
    <property type="component" value="Unassembled WGS sequence"/>
</dbReference>
<dbReference type="GO" id="GO:0003723">
    <property type="term" value="F:RNA binding"/>
    <property type="evidence" value="ECO:0007669"/>
    <property type="project" value="UniProtKB-UniRule"/>
</dbReference>
<dbReference type="EMBL" id="BONO01000002">
    <property type="protein sequence ID" value="GIG35086.1"/>
    <property type="molecule type" value="Genomic_DNA"/>
</dbReference>
<dbReference type="GO" id="GO:0006355">
    <property type="term" value="P:regulation of DNA-templated transcription"/>
    <property type="evidence" value="ECO:0007669"/>
    <property type="project" value="InterPro"/>
</dbReference>
<feature type="binding site" evidence="5">
    <location>
        <begin position="399"/>
        <end position="405"/>
    </location>
    <ligand>
        <name>S-adenosyl-L-methionine</name>
        <dbReference type="ChEBI" id="CHEBI:59789"/>
    </ligand>
</feature>
<dbReference type="GO" id="GO:0001510">
    <property type="term" value="P:RNA methylation"/>
    <property type="evidence" value="ECO:0007669"/>
    <property type="project" value="InterPro"/>
</dbReference>
<feature type="binding site" evidence="5">
    <location>
        <position position="470"/>
    </location>
    <ligand>
        <name>S-adenosyl-L-methionine</name>
        <dbReference type="ChEBI" id="CHEBI:59789"/>
    </ligand>
</feature>
<keyword evidence="2 5" id="KW-0808">Transferase</keyword>
<dbReference type="RefSeq" id="WP_203667115.1">
    <property type="nucleotide sequence ID" value="NZ_BONO01000002.1"/>
</dbReference>
<feature type="domain" description="SAM-dependent MTase RsmB/NOP-type" evidence="7">
    <location>
        <begin position="291"/>
        <end position="592"/>
    </location>
</feature>
<dbReference type="InterPro" id="IPR001678">
    <property type="entry name" value="MeTrfase_RsmB-F_NOP2_dom"/>
</dbReference>
<feature type="compositionally biased region" description="Gly residues" evidence="6">
    <location>
        <begin position="1"/>
        <end position="80"/>
    </location>
</feature>
<evidence type="ECO:0000256" key="3">
    <source>
        <dbReference type="ARBA" id="ARBA00022691"/>
    </source>
</evidence>
<feature type="binding site" evidence="5">
    <location>
        <position position="452"/>
    </location>
    <ligand>
        <name>S-adenosyl-L-methionine</name>
        <dbReference type="ChEBI" id="CHEBI:59789"/>
    </ligand>
</feature>
<evidence type="ECO:0000313" key="9">
    <source>
        <dbReference type="Proteomes" id="UP000642125"/>
    </source>
</evidence>
<dbReference type="Pfam" id="PF01189">
    <property type="entry name" value="Methyltr_RsmB-F"/>
    <property type="match status" value="1"/>
</dbReference>
<keyword evidence="1 5" id="KW-0489">Methyltransferase</keyword>
<dbReference type="InterPro" id="IPR035926">
    <property type="entry name" value="NusB-like_sf"/>
</dbReference>
<proteinExistence type="inferred from homology"/>
<dbReference type="InterPro" id="IPR029063">
    <property type="entry name" value="SAM-dependent_MTases_sf"/>
</dbReference>
<name>A0A919P8Y1_9CELL</name>
<reference evidence="8" key="1">
    <citation type="submission" date="2021-01" db="EMBL/GenBank/DDBJ databases">
        <title>Whole genome shotgun sequence of Cellulomonas pakistanensis NBRC 110800.</title>
        <authorList>
            <person name="Komaki H."/>
            <person name="Tamura T."/>
        </authorList>
    </citation>
    <scope>NUCLEOTIDE SEQUENCE</scope>
    <source>
        <strain evidence="8">NBRC 110800</strain>
    </source>
</reference>
<comment type="caution">
    <text evidence="8">The sequence shown here is derived from an EMBL/GenBank/DDBJ whole genome shotgun (WGS) entry which is preliminary data.</text>
</comment>
<dbReference type="InterPro" id="IPR023267">
    <property type="entry name" value="RCMT"/>
</dbReference>
<dbReference type="SUPFAM" id="SSF53335">
    <property type="entry name" value="S-adenosyl-L-methionine-dependent methyltransferases"/>
    <property type="match status" value="1"/>
</dbReference>
<feature type="binding site" evidence="5">
    <location>
        <position position="424"/>
    </location>
    <ligand>
        <name>S-adenosyl-L-methionine</name>
        <dbReference type="ChEBI" id="CHEBI:59789"/>
    </ligand>
</feature>
<evidence type="ECO:0000256" key="4">
    <source>
        <dbReference type="ARBA" id="ARBA00022884"/>
    </source>
</evidence>
<dbReference type="PANTHER" id="PTHR22807">
    <property type="entry name" value="NOP2 YEAST -RELATED NOL1/NOP2/FMU SUN DOMAIN-CONTAINING"/>
    <property type="match status" value="1"/>
</dbReference>
<organism evidence="8 9">
    <name type="scientific">Cellulomonas pakistanensis</name>
    <dbReference type="NCBI Taxonomy" id="992287"/>
    <lineage>
        <taxon>Bacteria</taxon>
        <taxon>Bacillati</taxon>
        <taxon>Actinomycetota</taxon>
        <taxon>Actinomycetes</taxon>
        <taxon>Micrococcales</taxon>
        <taxon>Cellulomonadaceae</taxon>
        <taxon>Cellulomonas</taxon>
    </lineage>
</organism>
<protein>
    <submittedName>
        <fullName evidence="8">rRNA cytosine-C5-methyltransferase</fullName>
    </submittedName>
</protein>
<dbReference type="PANTHER" id="PTHR22807:SF53">
    <property type="entry name" value="RIBOSOMAL RNA SMALL SUBUNIT METHYLTRANSFERASE B-RELATED"/>
    <property type="match status" value="1"/>
</dbReference>
<dbReference type="CDD" id="cd02440">
    <property type="entry name" value="AdoMet_MTases"/>
    <property type="match status" value="1"/>
</dbReference>
<keyword evidence="4 5" id="KW-0694">RNA-binding</keyword>
<evidence type="ECO:0000256" key="2">
    <source>
        <dbReference type="ARBA" id="ARBA00022679"/>
    </source>
</evidence>
<accession>A0A919P8Y1</accession>
<dbReference type="Gene3D" id="1.10.940.10">
    <property type="entry name" value="NusB-like"/>
    <property type="match status" value="1"/>
</dbReference>
<evidence type="ECO:0000256" key="1">
    <source>
        <dbReference type="ARBA" id="ARBA00022603"/>
    </source>
</evidence>
<dbReference type="PROSITE" id="PS51686">
    <property type="entry name" value="SAM_MT_RSMB_NOP"/>
    <property type="match status" value="1"/>
</dbReference>
<keyword evidence="9" id="KW-1185">Reference proteome</keyword>
<dbReference type="Gene3D" id="3.40.50.150">
    <property type="entry name" value="Vaccinia Virus protein VP39"/>
    <property type="match status" value="1"/>
</dbReference>
<dbReference type="InterPro" id="IPR006027">
    <property type="entry name" value="NusB_RsmB_TIM44"/>
</dbReference>
<feature type="region of interest" description="Disordered" evidence="6">
    <location>
        <begin position="1"/>
        <end position="131"/>
    </location>
</feature>
<dbReference type="PRINTS" id="PR02008">
    <property type="entry name" value="RCMTFAMILY"/>
</dbReference>
<dbReference type="Pfam" id="PF01029">
    <property type="entry name" value="NusB"/>
    <property type="match status" value="1"/>
</dbReference>
<comment type="similarity">
    <text evidence="5">Belongs to the class I-like SAM-binding methyltransferase superfamily. RsmB/NOP family.</text>
</comment>